<name>A0AAV6LIZ5_9ERIC</name>
<evidence type="ECO:0000313" key="2">
    <source>
        <dbReference type="Proteomes" id="UP000823749"/>
    </source>
</evidence>
<comment type="caution">
    <text evidence="1">The sequence shown here is derived from an EMBL/GenBank/DDBJ whole genome shotgun (WGS) entry which is preliminary data.</text>
</comment>
<organism evidence="1 2">
    <name type="scientific">Rhododendron griersonianum</name>
    <dbReference type="NCBI Taxonomy" id="479676"/>
    <lineage>
        <taxon>Eukaryota</taxon>
        <taxon>Viridiplantae</taxon>
        <taxon>Streptophyta</taxon>
        <taxon>Embryophyta</taxon>
        <taxon>Tracheophyta</taxon>
        <taxon>Spermatophyta</taxon>
        <taxon>Magnoliopsida</taxon>
        <taxon>eudicotyledons</taxon>
        <taxon>Gunneridae</taxon>
        <taxon>Pentapetalae</taxon>
        <taxon>asterids</taxon>
        <taxon>Ericales</taxon>
        <taxon>Ericaceae</taxon>
        <taxon>Ericoideae</taxon>
        <taxon>Rhodoreae</taxon>
        <taxon>Rhododendron</taxon>
    </lineage>
</organism>
<protein>
    <submittedName>
        <fullName evidence="1">Uncharacterized protein</fullName>
    </submittedName>
</protein>
<evidence type="ECO:0000313" key="1">
    <source>
        <dbReference type="EMBL" id="KAG5563952.1"/>
    </source>
</evidence>
<dbReference type="Proteomes" id="UP000823749">
    <property type="component" value="Chromosome 1"/>
</dbReference>
<dbReference type="AlphaFoldDB" id="A0AAV6LIZ5"/>
<gene>
    <name evidence="1" type="ORF">RHGRI_000209</name>
</gene>
<accession>A0AAV6LIZ5</accession>
<sequence>MKNLPSDDDDLCRSRNNWAYLRRSQRRRRRRSRRRNTDAVGDALAITRAVQLDQNTHTLSLSTIVVPQASFLHTAVQESFRDPAYKQILFHLFSKVLNSQTRLSKDLLPLFTYLIHSGINEAGLEDEERRPEALVLVGCSGNCSNPEVVEALCSVVKSIRFVIA</sequence>
<reference evidence="1" key="1">
    <citation type="submission" date="2020-08" db="EMBL/GenBank/DDBJ databases">
        <title>Plant Genome Project.</title>
        <authorList>
            <person name="Zhang R.-G."/>
        </authorList>
    </citation>
    <scope>NUCLEOTIDE SEQUENCE</scope>
    <source>
        <strain evidence="1">WSP0</strain>
        <tissue evidence="1">Leaf</tissue>
    </source>
</reference>
<dbReference type="EMBL" id="JACTNZ010000001">
    <property type="protein sequence ID" value="KAG5563952.1"/>
    <property type="molecule type" value="Genomic_DNA"/>
</dbReference>
<keyword evidence="2" id="KW-1185">Reference proteome</keyword>
<proteinExistence type="predicted"/>